<dbReference type="AlphaFoldDB" id="A0A1S9RPC3"/>
<reference evidence="2" key="1">
    <citation type="submission" date="2015-09" db="EMBL/GenBank/DDBJ databases">
        <authorList>
            <person name="Fill T.P."/>
            <person name="Baretta J.F."/>
            <person name="de Almeida L.G."/>
            <person name="Rocha M."/>
            <person name="de Souza D.H."/>
            <person name="Malavazi I."/>
            <person name="Cerdeira L.T."/>
            <person name="Hong H."/>
            <person name="Samborskyy M."/>
            <person name="de Vasconcelos A.T."/>
            <person name="Leadlay P."/>
            <person name="Rodrigues-Filho E."/>
        </authorList>
    </citation>
    <scope>NUCLEOTIDE SEQUENCE [LARGE SCALE GENOMIC DNA]</scope>
    <source>
        <strain evidence="2">LaBioMMi 136</strain>
    </source>
</reference>
<name>A0A1S9RPC3_PENBI</name>
<accession>A0A1S9RPC3</accession>
<comment type="caution">
    <text evidence="1">The sequence shown here is derived from an EMBL/GenBank/DDBJ whole genome shotgun (WGS) entry which is preliminary data.</text>
</comment>
<organism evidence="1 2">
    <name type="scientific">Penicillium brasilianum</name>
    <dbReference type="NCBI Taxonomy" id="104259"/>
    <lineage>
        <taxon>Eukaryota</taxon>
        <taxon>Fungi</taxon>
        <taxon>Dikarya</taxon>
        <taxon>Ascomycota</taxon>
        <taxon>Pezizomycotina</taxon>
        <taxon>Eurotiomycetes</taxon>
        <taxon>Eurotiomycetidae</taxon>
        <taxon>Eurotiales</taxon>
        <taxon>Aspergillaceae</taxon>
        <taxon>Penicillium</taxon>
    </lineage>
</organism>
<proteinExistence type="predicted"/>
<protein>
    <submittedName>
        <fullName evidence="1">Uncharacterized protein</fullName>
    </submittedName>
</protein>
<dbReference type="EMBL" id="LJBN01000125">
    <property type="protein sequence ID" value="OOQ87352.1"/>
    <property type="molecule type" value="Genomic_DNA"/>
</dbReference>
<evidence type="ECO:0000313" key="1">
    <source>
        <dbReference type="EMBL" id="OOQ87352.1"/>
    </source>
</evidence>
<dbReference type="Proteomes" id="UP000190744">
    <property type="component" value="Unassembled WGS sequence"/>
</dbReference>
<gene>
    <name evidence="1" type="ORF">PEBR_17131</name>
</gene>
<evidence type="ECO:0000313" key="2">
    <source>
        <dbReference type="Proteomes" id="UP000190744"/>
    </source>
</evidence>
<sequence length="307" mass="35450">MSTVITSTITEDTFDSLHALWPQRQGGNLLILASRESYHQADITLQDFPGFQAYLHDIDTRNANPDPSKLATFTSARTSQIQLLKLSGHLARHTSTSVNLHDHFLPYPQVRGLLSASTHGEKVIRHSLRQLLDSFGVLLSDTTLELRAEEYPFKPALFRHGVMEARVDGVLVDRRPNEVFTILDARTVHRSRDLRGLYWEETAKMVSWIQHDLWNNRPHPPPRYLMISQYQTEIFMIVGNFNNEYAEHIRIIDAHKLGTPNPVPEMMEMQEYGPFRIDEASDMKDFARHIVAYYYEIRRTGKVEVPN</sequence>